<dbReference type="AlphaFoldDB" id="A0A1T4KQD7"/>
<gene>
    <name evidence="1" type="ORF">SAMN04488132_10254</name>
</gene>
<organism evidence="1 2">
    <name type="scientific">Sediminibacterium ginsengisoli</name>
    <dbReference type="NCBI Taxonomy" id="413434"/>
    <lineage>
        <taxon>Bacteria</taxon>
        <taxon>Pseudomonadati</taxon>
        <taxon>Bacteroidota</taxon>
        <taxon>Chitinophagia</taxon>
        <taxon>Chitinophagales</taxon>
        <taxon>Chitinophagaceae</taxon>
        <taxon>Sediminibacterium</taxon>
    </lineage>
</organism>
<evidence type="ECO:0000313" key="2">
    <source>
        <dbReference type="Proteomes" id="UP000190888"/>
    </source>
</evidence>
<reference evidence="1 2" key="1">
    <citation type="submission" date="2017-02" db="EMBL/GenBank/DDBJ databases">
        <authorList>
            <person name="Peterson S.W."/>
        </authorList>
    </citation>
    <scope>NUCLEOTIDE SEQUENCE [LARGE SCALE GENOMIC DNA]</scope>
    <source>
        <strain evidence="1 2">DSM 22335</strain>
    </source>
</reference>
<dbReference type="RefSeq" id="WP_078830036.1">
    <property type="nucleotide sequence ID" value="NZ_FUWH01000002.1"/>
</dbReference>
<protein>
    <submittedName>
        <fullName evidence="1">GLPGLI family protein</fullName>
    </submittedName>
</protein>
<proteinExistence type="predicted"/>
<sequence length="209" mass="22846">MKKTFTLIALLLSSVLFGQVKEGYIKYAVSVDNSSDETMKALIGNMQSRLHFKNTKALYELSGGIFSMKTLVDDKGLLLLTDQMGKKFYMRKNRAQLSAQPSPAPVITYTTEKRTIKGYPCSKAVITVKAGKAGETKTTIWFTEKLQNAAALEGANTLFKDLKGLPLEFEVTNGPVKFKLTATEISTAPVPDATFNVSLAGYKEVSVKG</sequence>
<evidence type="ECO:0000313" key="1">
    <source>
        <dbReference type="EMBL" id="SJZ44610.1"/>
    </source>
</evidence>
<dbReference type="EMBL" id="FUWH01000002">
    <property type="protein sequence ID" value="SJZ44610.1"/>
    <property type="molecule type" value="Genomic_DNA"/>
</dbReference>
<dbReference type="Proteomes" id="UP000190888">
    <property type="component" value="Unassembled WGS sequence"/>
</dbReference>
<name>A0A1T4KQD7_9BACT</name>
<dbReference type="OrthoDB" id="676537at2"/>
<accession>A0A1T4KQD7</accession>
<keyword evidence="2" id="KW-1185">Reference proteome</keyword>